<dbReference type="RefSeq" id="WP_151672681.1">
    <property type="nucleotide sequence ID" value="NZ_BKCG01000001.1"/>
</dbReference>
<evidence type="ECO:0000256" key="1">
    <source>
        <dbReference type="SAM" id="MobiDB-lite"/>
    </source>
</evidence>
<gene>
    <name evidence="2" type="ORF">ULMA_07200</name>
</gene>
<evidence type="ECO:0000313" key="3">
    <source>
        <dbReference type="Proteomes" id="UP000326509"/>
    </source>
</evidence>
<dbReference type="Proteomes" id="UP000326509">
    <property type="component" value="Unassembled WGS sequence"/>
</dbReference>
<dbReference type="InterPro" id="IPR003772">
    <property type="entry name" value="YceD"/>
</dbReference>
<comment type="caution">
    <text evidence="2">The sequence shown here is derived from an EMBL/GenBank/DDBJ whole genome shotgun (WGS) entry which is preliminary data.</text>
</comment>
<dbReference type="EMBL" id="BKCG01000001">
    <property type="protein sequence ID" value="GER58612.1"/>
    <property type="molecule type" value="Genomic_DNA"/>
</dbReference>
<proteinExistence type="predicted"/>
<feature type="region of interest" description="Disordered" evidence="1">
    <location>
        <begin position="154"/>
        <end position="182"/>
    </location>
</feature>
<evidence type="ECO:0000313" key="2">
    <source>
        <dbReference type="EMBL" id="GER58612.1"/>
    </source>
</evidence>
<name>A0A5J4IW98_9FLAO</name>
<keyword evidence="2" id="KW-0238">DNA-binding</keyword>
<dbReference type="GO" id="GO:0003677">
    <property type="term" value="F:DNA binding"/>
    <property type="evidence" value="ECO:0007669"/>
    <property type="project" value="UniProtKB-KW"/>
</dbReference>
<dbReference type="Pfam" id="PF02620">
    <property type="entry name" value="YceD"/>
    <property type="match status" value="1"/>
</dbReference>
<reference evidence="2 3" key="1">
    <citation type="submission" date="2019-08" db="EMBL/GenBank/DDBJ databases">
        <title>Draft genome sequence of Ulvibacter marinus type strain NBRC 109484.</title>
        <authorList>
            <person name="Kawano K."/>
            <person name="Ushijima N."/>
            <person name="Kihara M."/>
            <person name="Itoh H."/>
        </authorList>
    </citation>
    <scope>NUCLEOTIDE SEQUENCE [LARGE SCALE GENOMIC DNA]</scope>
    <source>
        <strain evidence="2 3">NBRC 109484</strain>
    </source>
</reference>
<organism evidence="2 3">
    <name type="scientific">Patiriisocius marinus</name>
    <dbReference type="NCBI Taxonomy" id="1397112"/>
    <lineage>
        <taxon>Bacteria</taxon>
        <taxon>Pseudomonadati</taxon>
        <taxon>Bacteroidota</taxon>
        <taxon>Flavobacteriia</taxon>
        <taxon>Flavobacteriales</taxon>
        <taxon>Flavobacteriaceae</taxon>
        <taxon>Patiriisocius</taxon>
    </lineage>
</organism>
<accession>A0A5J4IW98</accession>
<dbReference type="OrthoDB" id="1524821at2"/>
<dbReference type="AlphaFoldDB" id="A0A5J4IW98"/>
<sequence>MRDLKEFTIPFVGLKLGKHHFDYKIERKFFEHFEFDEFNSAAINLDVLLDKKTTLMEFTLTYSGSVNVNCDVTNEPFDQKVEGSYHFVVKFGEEYNDENEDLLIISHGSYEVNIQQFVYESIVLNLPARKVHPGIEDGTLKSDILDKLEELSLKSTEEEVNEPKEGPTDPRWDSLKKLLNDK</sequence>
<keyword evidence="3" id="KW-1185">Reference proteome</keyword>
<protein>
    <submittedName>
        <fullName evidence="2">DNA-binding protein</fullName>
    </submittedName>
</protein>